<evidence type="ECO:0000256" key="1">
    <source>
        <dbReference type="SAM" id="MobiDB-lite"/>
    </source>
</evidence>
<feature type="compositionally biased region" description="Low complexity" evidence="1">
    <location>
        <begin position="153"/>
        <end position="183"/>
    </location>
</feature>
<dbReference type="RefSeq" id="WP_345583654.1">
    <property type="nucleotide sequence ID" value="NZ_BAAAXF010000071.1"/>
</dbReference>
<keyword evidence="3" id="KW-1185">Reference proteome</keyword>
<dbReference type="Proteomes" id="UP001501455">
    <property type="component" value="Unassembled WGS sequence"/>
</dbReference>
<feature type="region of interest" description="Disordered" evidence="1">
    <location>
        <begin position="1"/>
        <end position="29"/>
    </location>
</feature>
<name>A0ABP6U5N2_9ACTN</name>
<reference evidence="3" key="1">
    <citation type="journal article" date="2019" name="Int. J. Syst. Evol. Microbiol.">
        <title>The Global Catalogue of Microorganisms (GCM) 10K type strain sequencing project: providing services to taxonomists for standard genome sequencing and annotation.</title>
        <authorList>
            <consortium name="The Broad Institute Genomics Platform"/>
            <consortium name="The Broad Institute Genome Sequencing Center for Infectious Disease"/>
            <person name="Wu L."/>
            <person name="Ma J."/>
        </authorList>
    </citation>
    <scope>NUCLEOTIDE SEQUENCE [LARGE SCALE GENOMIC DNA]</scope>
    <source>
        <strain evidence="3">JCM 4816</strain>
    </source>
</reference>
<organism evidence="2 3">
    <name type="scientific">Streptomyces prasinosporus</name>
    <dbReference type="NCBI Taxonomy" id="68256"/>
    <lineage>
        <taxon>Bacteria</taxon>
        <taxon>Bacillati</taxon>
        <taxon>Actinomycetota</taxon>
        <taxon>Actinomycetes</taxon>
        <taxon>Kitasatosporales</taxon>
        <taxon>Streptomycetaceae</taxon>
        <taxon>Streptomyces</taxon>
        <taxon>Streptomyces albogriseolus group</taxon>
    </lineage>
</organism>
<protein>
    <submittedName>
        <fullName evidence="2">Uncharacterized protein</fullName>
    </submittedName>
</protein>
<gene>
    <name evidence="2" type="ORF">GCM10019016_098480</name>
</gene>
<proteinExistence type="predicted"/>
<evidence type="ECO:0000313" key="2">
    <source>
        <dbReference type="EMBL" id="GAA3502739.1"/>
    </source>
</evidence>
<feature type="region of interest" description="Disordered" evidence="1">
    <location>
        <begin position="88"/>
        <end position="191"/>
    </location>
</feature>
<sequence>MTLRNGVPRHADRLLDDPPAELFLTSPRHPDTVVRQAAASGPATAGAGTPRERQVVTVLTEALDGDPEARVRRCAATTRPRPLLRRATTRTASGALARHADSADVWPRSTSPEGALLRTGPGAFDRPAAQLERPAVEAVSVAVTGPDPPAGPGSPAGLDQRAGAGPSARRAPSLRAPRGHAPPLLRPRPRP</sequence>
<evidence type="ECO:0000313" key="3">
    <source>
        <dbReference type="Proteomes" id="UP001501455"/>
    </source>
</evidence>
<dbReference type="EMBL" id="BAAAXF010000071">
    <property type="protein sequence ID" value="GAA3502739.1"/>
    <property type="molecule type" value="Genomic_DNA"/>
</dbReference>
<accession>A0ABP6U5N2</accession>
<comment type="caution">
    <text evidence="2">The sequence shown here is derived from an EMBL/GenBank/DDBJ whole genome shotgun (WGS) entry which is preliminary data.</text>
</comment>